<dbReference type="Gene3D" id="1.10.10.10">
    <property type="entry name" value="Winged helix-like DNA-binding domain superfamily/Winged helix DNA-binding domain"/>
    <property type="match status" value="1"/>
</dbReference>
<dbReference type="PANTHER" id="PTHR33516">
    <property type="entry name" value="LEXA REPRESSOR"/>
    <property type="match status" value="1"/>
</dbReference>
<proteinExistence type="inferred from homology"/>
<feature type="domain" description="Peptidase S24/S26A/S26B/S26C" evidence="16">
    <location>
        <begin position="173"/>
        <end position="285"/>
    </location>
</feature>
<evidence type="ECO:0000256" key="1">
    <source>
        <dbReference type="ARBA" id="ARBA00007484"/>
    </source>
</evidence>
<keyword evidence="12 13" id="KW-0742">SOS response</keyword>
<keyword evidence="3 13" id="KW-0678">Repressor</keyword>
<dbReference type="Proteomes" id="UP000184440">
    <property type="component" value="Unassembled WGS sequence"/>
</dbReference>
<dbReference type="EMBL" id="FRCS01000001">
    <property type="protein sequence ID" value="SHM45447.1"/>
    <property type="molecule type" value="Genomic_DNA"/>
</dbReference>
<evidence type="ECO:0000256" key="15">
    <source>
        <dbReference type="SAM" id="MobiDB-lite"/>
    </source>
</evidence>
<dbReference type="GO" id="GO:0006508">
    <property type="term" value="P:proteolysis"/>
    <property type="evidence" value="ECO:0007669"/>
    <property type="project" value="InterPro"/>
</dbReference>
<dbReference type="GO" id="GO:0003677">
    <property type="term" value="F:DNA binding"/>
    <property type="evidence" value="ECO:0007669"/>
    <property type="project" value="UniProtKB-UniRule"/>
</dbReference>
<dbReference type="SUPFAM" id="SSF46785">
    <property type="entry name" value="Winged helix' DNA-binding domain"/>
    <property type="match status" value="1"/>
</dbReference>
<dbReference type="FunFam" id="2.10.109.10:FF:000001">
    <property type="entry name" value="LexA repressor"/>
    <property type="match status" value="1"/>
</dbReference>
<evidence type="ECO:0000256" key="12">
    <source>
        <dbReference type="ARBA" id="ARBA00023236"/>
    </source>
</evidence>
<evidence type="ECO:0000259" key="17">
    <source>
        <dbReference type="Pfam" id="PF01726"/>
    </source>
</evidence>
<keyword evidence="10 13" id="KW-0804">Transcription</keyword>
<dbReference type="Pfam" id="PF01726">
    <property type="entry name" value="LexA_DNA_bind"/>
    <property type="match status" value="1"/>
</dbReference>
<dbReference type="EC" id="3.4.21.88" evidence="13"/>
<dbReference type="GO" id="GO:0006260">
    <property type="term" value="P:DNA replication"/>
    <property type="evidence" value="ECO:0007669"/>
    <property type="project" value="UniProtKB-UniRule"/>
</dbReference>
<dbReference type="InterPro" id="IPR036390">
    <property type="entry name" value="WH_DNA-bd_sf"/>
</dbReference>
<evidence type="ECO:0000256" key="7">
    <source>
        <dbReference type="ARBA" id="ARBA00022813"/>
    </source>
</evidence>
<comment type="catalytic activity">
    <reaction evidence="13">
        <text>Hydrolysis of Ala-|-Gly bond in repressor LexA.</text>
        <dbReference type="EC" id="3.4.21.88"/>
    </reaction>
</comment>
<evidence type="ECO:0000256" key="3">
    <source>
        <dbReference type="ARBA" id="ARBA00022491"/>
    </source>
</evidence>
<dbReference type="InterPro" id="IPR006197">
    <property type="entry name" value="Peptidase_S24_LexA"/>
</dbReference>
<comment type="similarity">
    <text evidence="1 13 14">Belongs to the peptidase S24 family.</text>
</comment>
<dbReference type="InterPro" id="IPR015927">
    <property type="entry name" value="Peptidase_S24_S26A/B/C"/>
</dbReference>
<dbReference type="InterPro" id="IPR011991">
    <property type="entry name" value="ArsR-like_HTH"/>
</dbReference>
<organism evidence="18 19">
    <name type="scientific">Cryptosporangium aurantiacum</name>
    <dbReference type="NCBI Taxonomy" id="134849"/>
    <lineage>
        <taxon>Bacteria</taxon>
        <taxon>Bacillati</taxon>
        <taxon>Actinomycetota</taxon>
        <taxon>Actinomycetes</taxon>
        <taxon>Cryptosporangiales</taxon>
        <taxon>Cryptosporangiaceae</taxon>
        <taxon>Cryptosporangium</taxon>
    </lineage>
</organism>
<evidence type="ECO:0000256" key="5">
    <source>
        <dbReference type="ARBA" id="ARBA00022763"/>
    </source>
</evidence>
<keyword evidence="7 13" id="KW-0068">Autocatalytic cleavage</keyword>
<reference evidence="18 19" key="1">
    <citation type="submission" date="2016-11" db="EMBL/GenBank/DDBJ databases">
        <authorList>
            <person name="Jaros S."/>
            <person name="Januszkiewicz K."/>
            <person name="Wedrychowicz H."/>
        </authorList>
    </citation>
    <scope>NUCLEOTIDE SEQUENCE [LARGE SCALE GENOMIC DNA]</scope>
    <source>
        <strain evidence="18 19">DSM 46144</strain>
    </source>
</reference>
<feature type="active site" description="For autocatalytic cleavage activity" evidence="13">
    <location>
        <position position="215"/>
    </location>
</feature>
<evidence type="ECO:0000256" key="10">
    <source>
        <dbReference type="ARBA" id="ARBA00023163"/>
    </source>
</evidence>
<dbReference type="FunFam" id="1.10.10.10:FF:000009">
    <property type="entry name" value="LexA repressor"/>
    <property type="match status" value="1"/>
</dbReference>
<dbReference type="GO" id="GO:0045892">
    <property type="term" value="P:negative regulation of DNA-templated transcription"/>
    <property type="evidence" value="ECO:0007669"/>
    <property type="project" value="UniProtKB-UniRule"/>
</dbReference>
<dbReference type="GO" id="GO:0009432">
    <property type="term" value="P:SOS response"/>
    <property type="evidence" value="ECO:0007669"/>
    <property type="project" value="UniProtKB-UniRule"/>
</dbReference>
<dbReference type="OrthoDB" id="9802364at2"/>
<dbReference type="SUPFAM" id="SSF51306">
    <property type="entry name" value="LexA/Signal peptidase"/>
    <property type="match status" value="1"/>
</dbReference>
<feature type="domain" description="LexA repressor DNA-binding" evidence="17">
    <location>
        <begin position="66"/>
        <end position="129"/>
    </location>
</feature>
<dbReference type="InterPro" id="IPR006200">
    <property type="entry name" value="LexA"/>
</dbReference>
<dbReference type="CDD" id="cd06529">
    <property type="entry name" value="S24_LexA-like"/>
    <property type="match status" value="1"/>
</dbReference>
<dbReference type="InterPro" id="IPR036388">
    <property type="entry name" value="WH-like_DNA-bd_sf"/>
</dbReference>
<keyword evidence="19" id="KW-1185">Reference proteome</keyword>
<evidence type="ECO:0000256" key="11">
    <source>
        <dbReference type="ARBA" id="ARBA00023204"/>
    </source>
</evidence>
<evidence type="ECO:0000256" key="13">
    <source>
        <dbReference type="HAMAP-Rule" id="MF_00015"/>
    </source>
</evidence>
<feature type="active site" description="For autocatalytic cleavage activity" evidence="13">
    <location>
        <position position="252"/>
    </location>
</feature>
<keyword evidence="4 13" id="KW-0235">DNA replication</keyword>
<dbReference type="PRINTS" id="PR00726">
    <property type="entry name" value="LEXASERPTASE"/>
</dbReference>
<dbReference type="CDD" id="cd00090">
    <property type="entry name" value="HTH_ARSR"/>
    <property type="match status" value="1"/>
</dbReference>
<feature type="compositionally biased region" description="Polar residues" evidence="15">
    <location>
        <begin position="1"/>
        <end position="10"/>
    </location>
</feature>
<dbReference type="NCBIfam" id="TIGR00498">
    <property type="entry name" value="lexA"/>
    <property type="match status" value="1"/>
</dbReference>
<dbReference type="GO" id="GO:0006281">
    <property type="term" value="P:DNA repair"/>
    <property type="evidence" value="ECO:0007669"/>
    <property type="project" value="UniProtKB-UniRule"/>
</dbReference>
<dbReference type="InterPro" id="IPR039418">
    <property type="entry name" value="LexA-like"/>
</dbReference>
<keyword evidence="11 13" id="KW-0234">DNA repair</keyword>
<evidence type="ECO:0000256" key="6">
    <source>
        <dbReference type="ARBA" id="ARBA00022801"/>
    </source>
</evidence>
<feature type="DNA-binding region" description="H-T-H motif" evidence="13">
    <location>
        <begin position="92"/>
        <end position="112"/>
    </location>
</feature>
<dbReference type="Gene3D" id="2.10.109.10">
    <property type="entry name" value="Umud Fragment, subunit A"/>
    <property type="match status" value="1"/>
</dbReference>
<evidence type="ECO:0000313" key="19">
    <source>
        <dbReference type="Proteomes" id="UP000184440"/>
    </source>
</evidence>
<sequence>MTRQGRSSTDGAGGDNPAQAAGTGRVEAVADSGVVKTASDGAAPSTEPAPAAPRRRGRRSTTTAGTPLSPRQRRILEVIRDSVETRGYPPSVREIGEAVGLTSPSSVAYQLQALQEKGLLRRDPNRPRAVDIRTPGAPTGGRDTVVEIGGGVSTAPGSAPAADDGRPAPVNVPVLGRIAAGGPILAEQAVEDVFPLPREIVGDGNLFLLRVVGDSMVEAAICDGDWVVVRQQPDADSGDIVAAMLDGEATVKRLRRRDGQVWLVPHNAAYEPIPGDEATILGRVVTVLRRL</sequence>
<comment type="subunit">
    <text evidence="2 13">Homodimer.</text>
</comment>
<dbReference type="InterPro" id="IPR050077">
    <property type="entry name" value="LexA_repressor"/>
</dbReference>
<dbReference type="InterPro" id="IPR006199">
    <property type="entry name" value="LexA_DNA-bd_dom"/>
</dbReference>
<comment type="function">
    <text evidence="13">Represses a number of genes involved in the response to DNA damage (SOS response), including recA and lexA. In the presence of single-stranded DNA, RecA interacts with LexA causing an autocatalytic cleavage which disrupts the DNA-binding part of LexA, leading to derepression of the SOS regulon and eventually DNA repair.</text>
</comment>
<feature type="site" description="Cleavage; by autolysis" evidence="13">
    <location>
        <begin position="180"/>
        <end position="181"/>
    </location>
</feature>
<evidence type="ECO:0000256" key="14">
    <source>
        <dbReference type="RuleBase" id="RU003991"/>
    </source>
</evidence>
<keyword evidence="9 13" id="KW-0238">DNA-binding</keyword>
<name>A0A1M7IYV3_9ACTN</name>
<dbReference type="Pfam" id="PF00717">
    <property type="entry name" value="Peptidase_S24"/>
    <property type="match status" value="1"/>
</dbReference>
<evidence type="ECO:0000256" key="8">
    <source>
        <dbReference type="ARBA" id="ARBA00023015"/>
    </source>
</evidence>
<dbReference type="AlphaFoldDB" id="A0A1M7IYV3"/>
<dbReference type="STRING" id="134849.SAMN05443668_101622"/>
<dbReference type="InterPro" id="IPR036286">
    <property type="entry name" value="LexA/Signal_pep-like_sf"/>
</dbReference>
<keyword evidence="8 13" id="KW-0805">Transcription regulation</keyword>
<dbReference type="HAMAP" id="MF_00015">
    <property type="entry name" value="LexA"/>
    <property type="match status" value="1"/>
</dbReference>
<dbReference type="PANTHER" id="PTHR33516:SF2">
    <property type="entry name" value="LEXA REPRESSOR-RELATED"/>
    <property type="match status" value="1"/>
</dbReference>
<evidence type="ECO:0000313" key="18">
    <source>
        <dbReference type="EMBL" id="SHM45447.1"/>
    </source>
</evidence>
<evidence type="ECO:0000256" key="9">
    <source>
        <dbReference type="ARBA" id="ARBA00023125"/>
    </source>
</evidence>
<accession>A0A1M7IYV3</accession>
<evidence type="ECO:0000256" key="4">
    <source>
        <dbReference type="ARBA" id="ARBA00022705"/>
    </source>
</evidence>
<evidence type="ECO:0000259" key="16">
    <source>
        <dbReference type="Pfam" id="PF00717"/>
    </source>
</evidence>
<protein>
    <recommendedName>
        <fullName evidence="13">LexA repressor</fullName>
        <ecNumber evidence="13">3.4.21.88</ecNumber>
    </recommendedName>
</protein>
<feature type="region of interest" description="Disordered" evidence="15">
    <location>
        <begin position="1"/>
        <end position="74"/>
    </location>
</feature>
<keyword evidence="5 13" id="KW-0227">DNA damage</keyword>
<evidence type="ECO:0000256" key="2">
    <source>
        <dbReference type="ARBA" id="ARBA00011738"/>
    </source>
</evidence>
<gene>
    <name evidence="13" type="primary">lexA</name>
    <name evidence="18" type="ORF">SAMN05443668_101622</name>
</gene>
<keyword evidence="6 13" id="KW-0378">Hydrolase</keyword>
<dbReference type="GO" id="GO:0004252">
    <property type="term" value="F:serine-type endopeptidase activity"/>
    <property type="evidence" value="ECO:0007669"/>
    <property type="project" value="UniProtKB-UniRule"/>
</dbReference>